<dbReference type="GO" id="GO:0016747">
    <property type="term" value="F:acyltransferase activity, transferring groups other than amino-acyl groups"/>
    <property type="evidence" value="ECO:0007669"/>
    <property type="project" value="InterPro"/>
</dbReference>
<name>A0AAW1RW48_9CHLO</name>
<gene>
    <name evidence="6" type="ORF">WJX81_004882</name>
</gene>
<dbReference type="GO" id="GO:0006633">
    <property type="term" value="P:fatty acid biosynthetic process"/>
    <property type="evidence" value="ECO:0007669"/>
    <property type="project" value="InterPro"/>
</dbReference>
<dbReference type="PANTHER" id="PTHR31561">
    <property type="entry name" value="3-KETOACYL-COA SYNTHASE"/>
    <property type="match status" value="1"/>
</dbReference>
<feature type="domain" description="FAE" evidence="4">
    <location>
        <begin position="81"/>
        <end position="361"/>
    </location>
</feature>
<feature type="domain" description="Beta-ketoacyl-[acyl-carrier-protein] synthase III C-terminal" evidence="5">
    <location>
        <begin position="375"/>
        <end position="455"/>
    </location>
</feature>
<comment type="pathway">
    <text evidence="3">Lipid metabolism; fatty acid biosynthesis.</text>
</comment>
<evidence type="ECO:0000313" key="7">
    <source>
        <dbReference type="Proteomes" id="UP001445335"/>
    </source>
</evidence>
<dbReference type="GO" id="GO:0016020">
    <property type="term" value="C:membrane"/>
    <property type="evidence" value="ECO:0007669"/>
    <property type="project" value="InterPro"/>
</dbReference>
<dbReference type="Gene3D" id="3.40.47.10">
    <property type="match status" value="1"/>
</dbReference>
<dbReference type="CDD" id="cd00831">
    <property type="entry name" value="CHS_like"/>
    <property type="match status" value="1"/>
</dbReference>
<comment type="similarity">
    <text evidence="1 3">Belongs to the thiolase-like superfamily. Chalcone/stilbene synthases family.</text>
</comment>
<evidence type="ECO:0000256" key="3">
    <source>
        <dbReference type="PIRNR" id="PIRNR036417"/>
    </source>
</evidence>
<evidence type="ECO:0000256" key="2">
    <source>
        <dbReference type="ARBA" id="ARBA00022679"/>
    </source>
</evidence>
<comment type="caution">
    <text evidence="6">The sequence shown here is derived from an EMBL/GenBank/DDBJ whole genome shotgun (WGS) entry which is preliminary data.</text>
</comment>
<dbReference type="Proteomes" id="UP001445335">
    <property type="component" value="Unassembled WGS sequence"/>
</dbReference>
<accession>A0AAW1RW48</accession>
<evidence type="ECO:0000259" key="4">
    <source>
        <dbReference type="Pfam" id="PF08392"/>
    </source>
</evidence>
<dbReference type="EMBL" id="JALJOU010000020">
    <property type="protein sequence ID" value="KAK9838154.1"/>
    <property type="molecule type" value="Genomic_DNA"/>
</dbReference>
<dbReference type="Pfam" id="PF08392">
    <property type="entry name" value="FAE1_CUT1_RppA"/>
    <property type="match status" value="1"/>
</dbReference>
<evidence type="ECO:0000259" key="5">
    <source>
        <dbReference type="Pfam" id="PF08541"/>
    </source>
</evidence>
<evidence type="ECO:0000313" key="6">
    <source>
        <dbReference type="EMBL" id="KAK9838154.1"/>
    </source>
</evidence>
<dbReference type="InterPro" id="IPR012392">
    <property type="entry name" value="3-ktacl-CoA_syn"/>
</dbReference>
<dbReference type="AlphaFoldDB" id="A0AAW1RW48"/>
<dbReference type="InterPro" id="IPR013601">
    <property type="entry name" value="FAE1_typ3_polyketide_synth"/>
</dbReference>
<evidence type="ECO:0000256" key="1">
    <source>
        <dbReference type="ARBA" id="ARBA00005531"/>
    </source>
</evidence>
<dbReference type="InterPro" id="IPR013747">
    <property type="entry name" value="ACP_syn_III_C"/>
</dbReference>
<sequence length="468" mass="51320">MAGLATELGARFGPGLRRAGLLLGAAALALVAADQKNVGRLLGQQHLSALWELPAHQLAALAVTMTALGLYLASVLGWTRDNVYLVDFYCFSPPERLKVSRTMLVQAMRAKGVFSEQNMEFMEKIIDRSGLGDETGLSDGILAMRDPDAKLGTSLKAVTEETQMVIFDVAGNLLKQANVRPDEVDIVIVSCSCFAPTPSMAAMLVNHFKMRRDVLTYNLSGMGCSSSLICVDMAKHLLKALPNKTVLVVNHENITQNWYVGNDRSMLVCNCLFRIGGAAALLSNRPRDRARAKYELVHSVRTHLGCEDDAFGCMGNGEDEEGVRGVFLRRNVIAVAGRALKANLTRLGPLMLPITELIKCATVKGHSPDFSRAFEHFLLHTGGRGVIDELEEKLHLTSKQVQPSKDTLYRFGNTSAASTWYILANVEHTSGVRRGDRLWQLGFGGGFKANSAVWRARRNIHTEHACWL</sequence>
<proteinExistence type="inferred from homology"/>
<keyword evidence="2 3" id="KW-0808">Transferase</keyword>
<dbReference type="EC" id="2.3.1.-" evidence="3"/>
<dbReference type="SUPFAM" id="SSF53901">
    <property type="entry name" value="Thiolase-like"/>
    <property type="match status" value="2"/>
</dbReference>
<dbReference type="Pfam" id="PF08541">
    <property type="entry name" value="ACP_syn_III_C"/>
    <property type="match status" value="1"/>
</dbReference>
<keyword evidence="3" id="KW-0012">Acyltransferase</keyword>
<dbReference type="PIRSF" id="PIRSF036417">
    <property type="entry name" value="3-ktacl-CoA_syn"/>
    <property type="match status" value="1"/>
</dbReference>
<keyword evidence="7" id="KW-1185">Reference proteome</keyword>
<organism evidence="6 7">
    <name type="scientific">Elliptochloris bilobata</name>
    <dbReference type="NCBI Taxonomy" id="381761"/>
    <lineage>
        <taxon>Eukaryota</taxon>
        <taxon>Viridiplantae</taxon>
        <taxon>Chlorophyta</taxon>
        <taxon>core chlorophytes</taxon>
        <taxon>Trebouxiophyceae</taxon>
        <taxon>Trebouxiophyceae incertae sedis</taxon>
        <taxon>Elliptochloris clade</taxon>
        <taxon>Elliptochloris</taxon>
    </lineage>
</organism>
<protein>
    <recommendedName>
        <fullName evidence="3">3-ketoacyl-CoA synthase</fullName>
        <ecNumber evidence="3">2.3.1.-</ecNumber>
    </recommendedName>
</protein>
<dbReference type="InterPro" id="IPR016039">
    <property type="entry name" value="Thiolase-like"/>
</dbReference>
<reference evidence="6 7" key="1">
    <citation type="journal article" date="2024" name="Nat. Commun.">
        <title>Phylogenomics reveals the evolutionary origins of lichenization in chlorophyte algae.</title>
        <authorList>
            <person name="Puginier C."/>
            <person name="Libourel C."/>
            <person name="Otte J."/>
            <person name="Skaloud P."/>
            <person name="Haon M."/>
            <person name="Grisel S."/>
            <person name="Petersen M."/>
            <person name="Berrin J.G."/>
            <person name="Delaux P.M."/>
            <person name="Dal Grande F."/>
            <person name="Keller J."/>
        </authorList>
    </citation>
    <scope>NUCLEOTIDE SEQUENCE [LARGE SCALE GENOMIC DNA]</scope>
    <source>
        <strain evidence="6 7">SAG 245.80</strain>
    </source>
</reference>